<organism evidence="10 11">
    <name type="scientific">Candidatus Woesebacteria bacterium RIFCSPHIGHO2_01_FULL_44_21</name>
    <dbReference type="NCBI Taxonomy" id="1802503"/>
    <lineage>
        <taxon>Bacteria</taxon>
        <taxon>Candidatus Woeseibacteriota</taxon>
    </lineage>
</organism>
<evidence type="ECO:0000256" key="4">
    <source>
        <dbReference type="ARBA" id="ARBA00022519"/>
    </source>
</evidence>
<evidence type="ECO:0000256" key="7">
    <source>
        <dbReference type="ARBA" id="ARBA00023136"/>
    </source>
</evidence>
<dbReference type="AlphaFoldDB" id="A0A1F7YWJ2"/>
<sequence length="405" mass="44080">MPLFTYKATDEVGKLFEDTIQASSKESATGTLQSQGVKILTIKKVGGFGSLMLGGISTSDKASFCRFMGTMLRSGMSVPDAVEIIRQESKNQKFQNILADLSYQAKKGKSISSVLEQYPHDFDKVFLTMVKVGEESGTLEKTLEYLAVQLTASHELAQKIKGSMMYPAVIVVAMFGNGLLMAVFVLPRLASAFLKLDVPLPSYTRILLTAGEFFGKNPVLIIGGTIAMGLLFFSLFIIRPTRTIMLGVISRAPVVRTVIKNIDVARFSRTLSTLLRSGVPIIESLDVSSESVTSPRIKAETKRFGSQVAKGQSLSDIMATQKTVFPSIMVQTIRAGEKSGSLEQVLSEVADFYEKEVEFSLKNMTSLIEPVLMLAIGVVVGVMVIMMIAPIYSIIGGLQQTIQQP</sequence>
<dbReference type="Gene3D" id="1.20.81.30">
    <property type="entry name" value="Type II secretion system (T2SS), domain F"/>
    <property type="match status" value="2"/>
</dbReference>
<evidence type="ECO:0000256" key="3">
    <source>
        <dbReference type="ARBA" id="ARBA00022475"/>
    </source>
</evidence>
<evidence type="ECO:0000256" key="2">
    <source>
        <dbReference type="ARBA" id="ARBA00005745"/>
    </source>
</evidence>
<name>A0A1F7YWJ2_9BACT</name>
<evidence type="ECO:0000259" key="9">
    <source>
        <dbReference type="Pfam" id="PF00482"/>
    </source>
</evidence>
<dbReference type="PANTHER" id="PTHR30012">
    <property type="entry name" value="GENERAL SECRETION PATHWAY PROTEIN"/>
    <property type="match status" value="1"/>
</dbReference>
<feature type="domain" description="Type II secretion system protein GspF" evidence="9">
    <location>
        <begin position="64"/>
        <end position="187"/>
    </location>
</feature>
<feature type="domain" description="Type II secretion system protein GspF" evidence="9">
    <location>
        <begin position="267"/>
        <end position="390"/>
    </location>
</feature>
<evidence type="ECO:0000256" key="8">
    <source>
        <dbReference type="SAM" id="Phobius"/>
    </source>
</evidence>
<accession>A0A1F7YWJ2</accession>
<evidence type="ECO:0000256" key="1">
    <source>
        <dbReference type="ARBA" id="ARBA00004429"/>
    </source>
</evidence>
<feature type="transmembrane region" description="Helical" evidence="8">
    <location>
        <begin position="219"/>
        <end position="238"/>
    </location>
</feature>
<feature type="transmembrane region" description="Helical" evidence="8">
    <location>
        <begin position="371"/>
        <end position="395"/>
    </location>
</feature>
<dbReference type="InterPro" id="IPR018076">
    <property type="entry name" value="T2SS_GspF_dom"/>
</dbReference>
<keyword evidence="5 8" id="KW-0812">Transmembrane</keyword>
<gene>
    <name evidence="10" type="ORF">A2803_04450</name>
</gene>
<comment type="caution">
    <text evidence="10">The sequence shown here is derived from an EMBL/GenBank/DDBJ whole genome shotgun (WGS) entry which is preliminary data.</text>
</comment>
<keyword evidence="4" id="KW-0997">Cell inner membrane</keyword>
<keyword evidence="3" id="KW-1003">Cell membrane</keyword>
<dbReference type="EMBL" id="MGGP01000022">
    <property type="protein sequence ID" value="OGM31651.1"/>
    <property type="molecule type" value="Genomic_DNA"/>
</dbReference>
<dbReference type="PRINTS" id="PR00812">
    <property type="entry name" value="BCTERIALGSPF"/>
</dbReference>
<evidence type="ECO:0000256" key="6">
    <source>
        <dbReference type="ARBA" id="ARBA00022989"/>
    </source>
</evidence>
<evidence type="ECO:0000256" key="5">
    <source>
        <dbReference type="ARBA" id="ARBA00022692"/>
    </source>
</evidence>
<keyword evidence="7 8" id="KW-0472">Membrane</keyword>
<dbReference type="PANTHER" id="PTHR30012:SF0">
    <property type="entry name" value="TYPE II SECRETION SYSTEM PROTEIN F-RELATED"/>
    <property type="match status" value="1"/>
</dbReference>
<protein>
    <recommendedName>
        <fullName evidence="9">Type II secretion system protein GspF domain-containing protein</fullName>
    </recommendedName>
</protein>
<evidence type="ECO:0000313" key="10">
    <source>
        <dbReference type="EMBL" id="OGM31651.1"/>
    </source>
</evidence>
<dbReference type="InterPro" id="IPR003004">
    <property type="entry name" value="GspF/PilC"/>
</dbReference>
<keyword evidence="6 8" id="KW-1133">Transmembrane helix</keyword>
<comment type="subcellular location">
    <subcellularLocation>
        <location evidence="1">Cell inner membrane</location>
        <topology evidence="1">Multi-pass membrane protein</topology>
    </subcellularLocation>
</comment>
<dbReference type="GO" id="GO:0005886">
    <property type="term" value="C:plasma membrane"/>
    <property type="evidence" value="ECO:0007669"/>
    <property type="project" value="UniProtKB-SubCell"/>
</dbReference>
<comment type="similarity">
    <text evidence="2">Belongs to the GSP F family.</text>
</comment>
<dbReference type="FunFam" id="1.20.81.30:FF:000001">
    <property type="entry name" value="Type II secretion system protein F"/>
    <property type="match status" value="2"/>
</dbReference>
<dbReference type="Pfam" id="PF00482">
    <property type="entry name" value="T2SSF"/>
    <property type="match status" value="2"/>
</dbReference>
<feature type="transmembrane region" description="Helical" evidence="8">
    <location>
        <begin position="164"/>
        <end position="186"/>
    </location>
</feature>
<dbReference type="InterPro" id="IPR042094">
    <property type="entry name" value="T2SS_GspF_sf"/>
</dbReference>
<evidence type="ECO:0000313" key="11">
    <source>
        <dbReference type="Proteomes" id="UP000178870"/>
    </source>
</evidence>
<dbReference type="Proteomes" id="UP000178870">
    <property type="component" value="Unassembled WGS sequence"/>
</dbReference>
<reference evidence="10 11" key="1">
    <citation type="journal article" date="2016" name="Nat. Commun.">
        <title>Thousands of microbial genomes shed light on interconnected biogeochemical processes in an aquifer system.</title>
        <authorList>
            <person name="Anantharaman K."/>
            <person name="Brown C.T."/>
            <person name="Hug L.A."/>
            <person name="Sharon I."/>
            <person name="Castelle C.J."/>
            <person name="Probst A.J."/>
            <person name="Thomas B.C."/>
            <person name="Singh A."/>
            <person name="Wilkins M.J."/>
            <person name="Karaoz U."/>
            <person name="Brodie E.L."/>
            <person name="Williams K.H."/>
            <person name="Hubbard S.S."/>
            <person name="Banfield J.F."/>
        </authorList>
    </citation>
    <scope>NUCLEOTIDE SEQUENCE [LARGE SCALE GENOMIC DNA]</scope>
</reference>
<proteinExistence type="inferred from homology"/>